<feature type="region of interest" description="Disordered" evidence="2">
    <location>
        <begin position="19"/>
        <end position="86"/>
    </location>
</feature>
<keyword evidence="1" id="KW-0479">Metal-binding</keyword>
<evidence type="ECO:0000259" key="3">
    <source>
        <dbReference type="PROSITE" id="PS50157"/>
    </source>
</evidence>
<dbReference type="InterPro" id="IPR036236">
    <property type="entry name" value="Znf_C2H2_sf"/>
</dbReference>
<dbReference type="Gene3D" id="3.30.160.60">
    <property type="entry name" value="Classic Zinc Finger"/>
    <property type="match status" value="1"/>
</dbReference>
<feature type="compositionally biased region" description="Low complexity" evidence="2">
    <location>
        <begin position="300"/>
        <end position="326"/>
    </location>
</feature>
<sequence length="610" mass="66958">MDPTVLKFECNSEDEGFNSRIESNVDKRDVQDVSEEPVSQLFPEYLPSEADDYDGQPSLMDNGLEEQNAGGSVTKSPQLWGPDCFQDAPSNDNRLQHVHVQPDQPSVSSLKPQKTVKMWPINKRSRKKWTALYGQLAGKKIKCSECPETFLHKRSLSRHVAINHGPKVYFWCQRCCRVYNRRDNLRSHYRSHHPKHIRDLDHIQGVGRDSFLSEGQTLLAEVGTGPVGRSTYHLPSNNSQSVSGSSNPSISSNSNLSVNSSNPSVSSSHLFVNSNRNPSVSSNLSVSSNRNLSVSSNANLSVCSSNPSASSSNPSVSSNSPQVSCSDNFGAGSSTSKVGSKQIQAVQITEREQRRVDACEENLRVRTAVLHTNNSKSAGKGASFTAAIRQQSGQRVHPPKRLPTLSVPPAGICSEAKRPCVNAYPIPAAGSTRHPVTAADVLTLQLQHESHRAEGEVIQVSDDSSSDEELEILPQSSPGDQGTSRVERGAPFRDLQIEKVMQGHVTRVSEEHQTYIYSGGEKIRAERRTRTYNVLYLDKVNQGTQSTTPETVAIGPSLTEERQLERTVEGQVTKITETSSKYTYSSGQKVTKEKTSRVYDVMLLAGLTNV</sequence>
<feature type="region of interest" description="Disordered" evidence="2">
    <location>
        <begin position="229"/>
        <end position="270"/>
    </location>
</feature>
<feature type="region of interest" description="Disordered" evidence="2">
    <location>
        <begin position="450"/>
        <end position="486"/>
    </location>
</feature>
<dbReference type="GO" id="GO:0008270">
    <property type="term" value="F:zinc ion binding"/>
    <property type="evidence" value="ECO:0007669"/>
    <property type="project" value="UniProtKB-KW"/>
</dbReference>
<dbReference type="SUPFAM" id="SSF57667">
    <property type="entry name" value="beta-beta-alpha zinc fingers"/>
    <property type="match status" value="1"/>
</dbReference>
<dbReference type="PROSITE" id="PS00028">
    <property type="entry name" value="ZINC_FINGER_C2H2_1"/>
    <property type="match status" value="2"/>
</dbReference>
<feature type="compositionally biased region" description="Polar residues" evidence="2">
    <location>
        <begin position="474"/>
        <end position="484"/>
    </location>
</feature>
<dbReference type="AlphaFoldDB" id="A0A8B7ZIW6"/>
<evidence type="ECO:0000313" key="7">
    <source>
        <dbReference type="RefSeq" id="XP_022103244.1"/>
    </source>
</evidence>
<gene>
    <name evidence="5 6 7 8" type="primary">LOC110985983</name>
</gene>
<feature type="domain" description="C2H2-type" evidence="3">
    <location>
        <begin position="141"/>
        <end position="168"/>
    </location>
</feature>
<evidence type="ECO:0000313" key="5">
    <source>
        <dbReference type="RefSeq" id="XP_022103226.1"/>
    </source>
</evidence>
<dbReference type="RefSeq" id="XP_022103244.1">
    <property type="nucleotide sequence ID" value="XM_022247552.1"/>
</dbReference>
<keyword evidence="1" id="KW-0862">Zinc</keyword>
<accession>A0A8B7ZIW6</accession>
<dbReference type="SMART" id="SM00355">
    <property type="entry name" value="ZnF_C2H2"/>
    <property type="match status" value="2"/>
</dbReference>
<feature type="domain" description="C2H2-type" evidence="3">
    <location>
        <begin position="170"/>
        <end position="197"/>
    </location>
</feature>
<dbReference type="RefSeq" id="XP_022103252.1">
    <property type="nucleotide sequence ID" value="XM_022247560.1"/>
</dbReference>
<keyword evidence="1" id="KW-0863">Zinc-finger</keyword>
<proteinExistence type="predicted"/>
<feature type="compositionally biased region" description="Low complexity" evidence="2">
    <location>
        <begin position="235"/>
        <end position="270"/>
    </location>
</feature>
<name>A0A8B7ZIW6_ACAPL</name>
<dbReference type="OMA" id="HHPKHIR"/>
<dbReference type="Proteomes" id="UP000694845">
    <property type="component" value="Unplaced"/>
</dbReference>
<dbReference type="InterPro" id="IPR013087">
    <property type="entry name" value="Znf_C2H2_type"/>
</dbReference>
<feature type="compositionally biased region" description="Polar residues" evidence="2">
    <location>
        <begin position="331"/>
        <end position="343"/>
    </location>
</feature>
<evidence type="ECO:0000313" key="8">
    <source>
        <dbReference type="RefSeq" id="XP_022103252.1"/>
    </source>
</evidence>
<organism evidence="4 5">
    <name type="scientific">Acanthaster planci</name>
    <name type="common">Crown-of-thorns starfish</name>
    <dbReference type="NCBI Taxonomy" id="133434"/>
    <lineage>
        <taxon>Eukaryota</taxon>
        <taxon>Metazoa</taxon>
        <taxon>Echinodermata</taxon>
        <taxon>Eleutherozoa</taxon>
        <taxon>Asterozoa</taxon>
        <taxon>Asteroidea</taxon>
        <taxon>Valvatacea</taxon>
        <taxon>Valvatida</taxon>
        <taxon>Acanthasteridae</taxon>
        <taxon>Acanthaster</taxon>
    </lineage>
</organism>
<dbReference type="RefSeq" id="XP_022103226.1">
    <property type="nucleotide sequence ID" value="XM_022247534.1"/>
</dbReference>
<dbReference type="PROSITE" id="PS50157">
    <property type="entry name" value="ZINC_FINGER_C2H2_2"/>
    <property type="match status" value="2"/>
</dbReference>
<evidence type="ECO:0000313" key="4">
    <source>
        <dbReference type="Proteomes" id="UP000694845"/>
    </source>
</evidence>
<dbReference type="RefSeq" id="XP_022103235.1">
    <property type="nucleotide sequence ID" value="XM_022247543.1"/>
</dbReference>
<dbReference type="OrthoDB" id="10004641at2759"/>
<keyword evidence="4" id="KW-1185">Reference proteome</keyword>
<feature type="region of interest" description="Disordered" evidence="2">
    <location>
        <begin position="300"/>
        <end position="343"/>
    </location>
</feature>
<evidence type="ECO:0000256" key="1">
    <source>
        <dbReference type="PROSITE-ProRule" id="PRU00042"/>
    </source>
</evidence>
<evidence type="ECO:0000313" key="6">
    <source>
        <dbReference type="RefSeq" id="XP_022103235.1"/>
    </source>
</evidence>
<dbReference type="KEGG" id="aplc:110985983"/>
<reference evidence="5 6" key="1">
    <citation type="submission" date="2025-04" db="UniProtKB">
        <authorList>
            <consortium name="RefSeq"/>
        </authorList>
    </citation>
    <scope>IDENTIFICATION</scope>
</reference>
<protein>
    <submittedName>
        <fullName evidence="5 6">Uncharacterized protein LOC110985983</fullName>
    </submittedName>
</protein>
<dbReference type="GeneID" id="110985983"/>
<evidence type="ECO:0000256" key="2">
    <source>
        <dbReference type="SAM" id="MobiDB-lite"/>
    </source>
</evidence>